<proteinExistence type="predicted"/>
<evidence type="ECO:0000256" key="1">
    <source>
        <dbReference type="ARBA" id="ARBA00022475"/>
    </source>
</evidence>
<evidence type="ECO:0000256" key="7">
    <source>
        <dbReference type="SAM" id="Phobius"/>
    </source>
</evidence>
<keyword evidence="3 7" id="KW-1133">Transmembrane helix</keyword>
<organism evidence="8">
    <name type="scientific">bioreactor metagenome</name>
    <dbReference type="NCBI Taxonomy" id="1076179"/>
    <lineage>
        <taxon>unclassified sequences</taxon>
        <taxon>metagenomes</taxon>
        <taxon>ecological metagenomes</taxon>
    </lineage>
</organism>
<dbReference type="GO" id="GO:0071555">
    <property type="term" value="P:cell wall organization"/>
    <property type="evidence" value="ECO:0007669"/>
    <property type="project" value="UniProtKB-KW"/>
</dbReference>
<dbReference type="AlphaFoldDB" id="A0A644T7M1"/>
<gene>
    <name evidence="8" type="primary">mltG_1</name>
    <name evidence="8" type="ORF">SDC9_07807</name>
</gene>
<dbReference type="EC" id="4.2.2.-" evidence="8"/>
<protein>
    <submittedName>
        <fullName evidence="8">Endolytic murein transglycosylase</fullName>
        <ecNumber evidence="8">4.2.2.-</ecNumber>
    </submittedName>
</protein>
<dbReference type="PANTHER" id="PTHR30518">
    <property type="entry name" value="ENDOLYTIC MUREIN TRANSGLYCOSYLASE"/>
    <property type="match status" value="1"/>
</dbReference>
<keyword evidence="4 7" id="KW-0472">Membrane</keyword>
<evidence type="ECO:0000256" key="3">
    <source>
        <dbReference type="ARBA" id="ARBA00022989"/>
    </source>
</evidence>
<evidence type="ECO:0000256" key="6">
    <source>
        <dbReference type="ARBA" id="ARBA00023316"/>
    </source>
</evidence>
<evidence type="ECO:0000256" key="4">
    <source>
        <dbReference type="ARBA" id="ARBA00023136"/>
    </source>
</evidence>
<dbReference type="GO" id="GO:0016829">
    <property type="term" value="F:lyase activity"/>
    <property type="evidence" value="ECO:0007669"/>
    <property type="project" value="UniProtKB-KW"/>
</dbReference>
<keyword evidence="1" id="KW-1003">Cell membrane</keyword>
<evidence type="ECO:0000256" key="5">
    <source>
        <dbReference type="ARBA" id="ARBA00023239"/>
    </source>
</evidence>
<accession>A0A644T7M1</accession>
<feature type="transmembrane region" description="Helical" evidence="7">
    <location>
        <begin position="34"/>
        <end position="54"/>
    </location>
</feature>
<evidence type="ECO:0000256" key="2">
    <source>
        <dbReference type="ARBA" id="ARBA00022692"/>
    </source>
</evidence>
<keyword evidence="6" id="KW-0961">Cell wall biogenesis/degradation</keyword>
<keyword evidence="5 8" id="KW-0456">Lyase</keyword>
<dbReference type="EMBL" id="VSSQ01000017">
    <property type="protein sequence ID" value="MPL62202.1"/>
    <property type="molecule type" value="Genomic_DNA"/>
</dbReference>
<evidence type="ECO:0000313" key="8">
    <source>
        <dbReference type="EMBL" id="MPL62202.1"/>
    </source>
</evidence>
<sequence length="376" mass="43204">MPKDDFRNFLILKKIEEDKEKGGNFFQSLSQNKFNILGLFLLILFIFFIYNIFFTKVNLQNTISQNNYFQIDNGESVSHIGQRLEEEKVIKSALAFKVYVKLFSRNELVQAGIYQFNKDDTLVSVANKIINSHYAISPVKITLPEGYSNAKLANIISTAFSSVSDKTQLKDDFSEANILSKISDKEGYLFPETYLFLPNVTLDEVIKEMESKSYTNLKKFFSDEKENLHIYALDLNDLKLEDYFIDETQTINLNKRLTIINQVGTTTVSIGDIVKMASYLEGEANNEQDMRMVAGVLWTRLKINYPLQIDAATSTYKEKGFTKTPINNPGMVAIRSTINPINLGYIYYITGNDGKNYYAKDYETHLDNINKYLRNQ</sequence>
<dbReference type="InterPro" id="IPR003770">
    <property type="entry name" value="MLTG-like"/>
</dbReference>
<dbReference type="Pfam" id="PF02618">
    <property type="entry name" value="YceG"/>
    <property type="match status" value="2"/>
</dbReference>
<comment type="caution">
    <text evidence="8">The sequence shown here is derived from an EMBL/GenBank/DDBJ whole genome shotgun (WGS) entry which is preliminary data.</text>
</comment>
<reference evidence="8" key="1">
    <citation type="submission" date="2019-08" db="EMBL/GenBank/DDBJ databases">
        <authorList>
            <person name="Kucharzyk K."/>
            <person name="Murdoch R.W."/>
            <person name="Higgins S."/>
            <person name="Loffler F."/>
        </authorList>
    </citation>
    <scope>NUCLEOTIDE SEQUENCE</scope>
</reference>
<dbReference type="PANTHER" id="PTHR30518:SF2">
    <property type="entry name" value="ENDOLYTIC MUREIN TRANSGLYCOSYLASE"/>
    <property type="match status" value="1"/>
</dbReference>
<keyword evidence="2 7" id="KW-0812">Transmembrane</keyword>
<name>A0A644T7M1_9ZZZZ</name>
<dbReference type="Gene3D" id="3.30.1490.480">
    <property type="entry name" value="Endolytic murein transglycosylase"/>
    <property type="match status" value="1"/>
</dbReference>